<dbReference type="InterPro" id="IPR001173">
    <property type="entry name" value="Glyco_trans_2-like"/>
</dbReference>
<dbReference type="AlphaFoldDB" id="A0A161S4W3"/>
<name>A0A161S4W3_9FLAO</name>
<sequence length="368" mass="43545">MLTLLFYIFIAVIVIEILQYIIIYGPIAMTTSLPTKKYVDFEPVSVIVYIKEQQDKLDNFLTQLINQDYPEYEIVLIHNESDDDDLEILEAFCAKHANTRLVKVANIETFWGNKKYSLTLGMKVAKYERFVFIEPVVTPRSENWLLSFTRNFSTSKKIVLGHTSINKKKRSFINQLIRFQNTYKSIDLFSWANFGKPFHGNAYNQGYNKELFFKVNGFIEQMRVPYGDEYSFINQIGTSNNVAVAYDQDSFVNLQVESKTSTWLNNVKTYDLLFRSSSFFSQLKLRFFNLCHLLFFALFAVLMSFLFNWEIVLGLFAFRYLIIYIYNYKLFKVFDDKDLIWTLPFLEIIHIFITTYYSSIHFITRKKI</sequence>
<accession>A0A161S4W3</accession>
<keyword evidence="4" id="KW-1185">Reference proteome</keyword>
<dbReference type="SUPFAM" id="SSF53448">
    <property type="entry name" value="Nucleotide-diphospho-sugar transferases"/>
    <property type="match status" value="1"/>
</dbReference>
<dbReference type="GO" id="GO:0016740">
    <property type="term" value="F:transferase activity"/>
    <property type="evidence" value="ECO:0007669"/>
    <property type="project" value="UniProtKB-KW"/>
</dbReference>
<evidence type="ECO:0000313" key="4">
    <source>
        <dbReference type="Proteomes" id="UP000076630"/>
    </source>
</evidence>
<gene>
    <name evidence="3" type="ORF">AV926_11150</name>
</gene>
<feature type="transmembrane region" description="Helical" evidence="1">
    <location>
        <begin position="285"/>
        <end position="305"/>
    </location>
</feature>
<dbReference type="RefSeq" id="WP_038986256.1">
    <property type="nucleotide sequence ID" value="NZ_JWJO01000021.1"/>
</dbReference>
<dbReference type="OrthoDB" id="9800276at2"/>
<proteinExistence type="predicted"/>
<dbReference type="InterPro" id="IPR029044">
    <property type="entry name" value="Nucleotide-diphossugar_trans"/>
</dbReference>
<feature type="transmembrane region" description="Helical" evidence="1">
    <location>
        <begin position="311"/>
        <end position="327"/>
    </location>
</feature>
<feature type="transmembrane region" description="Helical" evidence="1">
    <location>
        <begin position="339"/>
        <end position="358"/>
    </location>
</feature>
<reference evidence="3 4" key="1">
    <citation type="submission" date="2016-01" db="EMBL/GenBank/DDBJ databases">
        <title>Whole genome sequencing of Myroides marinus L41.</title>
        <authorList>
            <person name="Hong K.W."/>
        </authorList>
    </citation>
    <scope>NUCLEOTIDE SEQUENCE [LARGE SCALE GENOMIC DNA]</scope>
    <source>
        <strain evidence="3 4">L41</strain>
    </source>
</reference>
<feature type="transmembrane region" description="Helical" evidence="1">
    <location>
        <begin position="6"/>
        <end position="27"/>
    </location>
</feature>
<keyword evidence="1" id="KW-1133">Transmembrane helix</keyword>
<keyword evidence="3" id="KW-0808">Transferase</keyword>
<evidence type="ECO:0000259" key="2">
    <source>
        <dbReference type="Pfam" id="PF00535"/>
    </source>
</evidence>
<dbReference type="Pfam" id="PF00535">
    <property type="entry name" value="Glycos_transf_2"/>
    <property type="match status" value="1"/>
</dbReference>
<keyword evidence="1" id="KW-0812">Transmembrane</keyword>
<evidence type="ECO:0000313" key="3">
    <source>
        <dbReference type="EMBL" id="KZE79729.1"/>
    </source>
</evidence>
<dbReference type="Gene3D" id="3.90.550.10">
    <property type="entry name" value="Spore Coat Polysaccharide Biosynthesis Protein SpsA, Chain A"/>
    <property type="match status" value="1"/>
</dbReference>
<comment type="caution">
    <text evidence="3">The sequence shown here is derived from an EMBL/GenBank/DDBJ whole genome shotgun (WGS) entry which is preliminary data.</text>
</comment>
<dbReference type="Proteomes" id="UP000076630">
    <property type="component" value="Unassembled WGS sequence"/>
</dbReference>
<feature type="domain" description="Glycosyltransferase 2-like" evidence="2">
    <location>
        <begin position="45"/>
        <end position="206"/>
    </location>
</feature>
<organism evidence="3 4">
    <name type="scientific">Myroides marinus</name>
    <dbReference type="NCBI Taxonomy" id="703342"/>
    <lineage>
        <taxon>Bacteria</taxon>
        <taxon>Pseudomonadati</taxon>
        <taxon>Bacteroidota</taxon>
        <taxon>Flavobacteriia</taxon>
        <taxon>Flavobacteriales</taxon>
        <taxon>Flavobacteriaceae</taxon>
        <taxon>Myroides</taxon>
    </lineage>
</organism>
<evidence type="ECO:0000256" key="1">
    <source>
        <dbReference type="SAM" id="Phobius"/>
    </source>
</evidence>
<protein>
    <submittedName>
        <fullName evidence="3">Glycosyltransferase</fullName>
    </submittedName>
</protein>
<dbReference type="EMBL" id="LQNU01000059">
    <property type="protein sequence ID" value="KZE79729.1"/>
    <property type="molecule type" value="Genomic_DNA"/>
</dbReference>
<keyword evidence="1" id="KW-0472">Membrane</keyword>